<evidence type="ECO:0000259" key="15">
    <source>
        <dbReference type="PROSITE" id="PS50923"/>
    </source>
</evidence>
<dbReference type="GO" id="GO:0004252">
    <property type="term" value="F:serine-type endopeptidase activity"/>
    <property type="evidence" value="ECO:0007669"/>
    <property type="project" value="InterPro"/>
</dbReference>
<dbReference type="PROSITE" id="PS50234">
    <property type="entry name" value="VWFA"/>
    <property type="match status" value="2"/>
</dbReference>
<evidence type="ECO:0000256" key="6">
    <source>
        <dbReference type="ARBA" id="ARBA00022737"/>
    </source>
</evidence>
<feature type="domain" description="Sushi" evidence="15">
    <location>
        <begin position="88"/>
        <end position="147"/>
    </location>
</feature>
<evidence type="ECO:0000256" key="7">
    <source>
        <dbReference type="ARBA" id="ARBA00022859"/>
    </source>
</evidence>
<dbReference type="SUPFAM" id="SSF50494">
    <property type="entry name" value="Trypsin-like serine proteases"/>
    <property type="match status" value="2"/>
</dbReference>
<keyword evidence="7" id="KW-0391">Immunity</keyword>
<dbReference type="InterPro" id="IPR001314">
    <property type="entry name" value="Peptidase_S1A"/>
</dbReference>
<keyword evidence="4" id="KW-0399">Innate immunity</keyword>
<evidence type="ECO:0000256" key="5">
    <source>
        <dbReference type="ARBA" id="ARBA00022659"/>
    </source>
</evidence>
<comment type="cofactor">
    <cofactor evidence="1">
        <name>Mn(2+)</name>
        <dbReference type="ChEBI" id="CHEBI:29035"/>
    </cofactor>
</comment>
<dbReference type="GO" id="GO:0006508">
    <property type="term" value="P:proteolysis"/>
    <property type="evidence" value="ECO:0007669"/>
    <property type="project" value="InterPro"/>
</dbReference>
<dbReference type="InterPro" id="IPR035976">
    <property type="entry name" value="Sushi/SCR/CCP_sf"/>
</dbReference>
<dbReference type="GO" id="GO:0070062">
    <property type="term" value="C:extracellular exosome"/>
    <property type="evidence" value="ECO:0007669"/>
    <property type="project" value="TreeGrafter"/>
</dbReference>
<dbReference type="GO" id="GO:0045087">
    <property type="term" value="P:innate immune response"/>
    <property type="evidence" value="ECO:0007669"/>
    <property type="project" value="UniProtKB-KW"/>
</dbReference>
<comment type="caution">
    <text evidence="11">Lacks conserved residue(s) required for the propagation of feature annotation.</text>
</comment>
<gene>
    <name evidence="16" type="ORF">P4O66_016641</name>
</gene>
<evidence type="ECO:0000256" key="2">
    <source>
        <dbReference type="ARBA" id="ARBA00001946"/>
    </source>
</evidence>
<dbReference type="InterPro" id="IPR009003">
    <property type="entry name" value="Peptidase_S1_PA"/>
</dbReference>
<dbReference type="InterPro" id="IPR001254">
    <property type="entry name" value="Trypsin_dom"/>
</dbReference>
<feature type="domain" description="Sushi" evidence="15">
    <location>
        <begin position="795"/>
        <end position="860"/>
    </location>
</feature>
<dbReference type="SMART" id="SM00327">
    <property type="entry name" value="VWA"/>
    <property type="match status" value="2"/>
</dbReference>
<proteinExistence type="predicted"/>
<feature type="disulfide bond" evidence="11">
    <location>
        <begin position="178"/>
        <end position="205"/>
    </location>
</feature>
<feature type="disulfide bond" evidence="11">
    <location>
        <begin position="118"/>
        <end position="145"/>
    </location>
</feature>
<evidence type="ECO:0000259" key="14">
    <source>
        <dbReference type="PROSITE" id="PS50240"/>
    </source>
</evidence>
<feature type="domain" description="Peptidase S1" evidence="14">
    <location>
        <begin position="466"/>
        <end position="739"/>
    </location>
</feature>
<dbReference type="Gene3D" id="2.40.10.10">
    <property type="entry name" value="Trypsin-like serine proteases"/>
    <property type="match status" value="2"/>
</dbReference>
<keyword evidence="9" id="KW-0325">Glycoprotein</keyword>
<dbReference type="InterPro" id="IPR018114">
    <property type="entry name" value="TRYPSIN_HIS"/>
</dbReference>
<dbReference type="InterPro" id="IPR036465">
    <property type="entry name" value="vWFA_dom_sf"/>
</dbReference>
<dbReference type="Pfam" id="PF00092">
    <property type="entry name" value="VWA"/>
    <property type="match status" value="2"/>
</dbReference>
<dbReference type="Proteomes" id="UP001239994">
    <property type="component" value="Unassembled WGS sequence"/>
</dbReference>
<evidence type="ECO:0000259" key="13">
    <source>
        <dbReference type="PROSITE" id="PS50234"/>
    </source>
</evidence>
<dbReference type="InterPro" id="IPR002035">
    <property type="entry name" value="VWF_A"/>
</dbReference>
<evidence type="ECO:0000256" key="1">
    <source>
        <dbReference type="ARBA" id="ARBA00001936"/>
    </source>
</evidence>
<feature type="disulfide bond" evidence="11">
    <location>
        <begin position="831"/>
        <end position="858"/>
    </location>
</feature>
<keyword evidence="12" id="KW-0732">Signal</keyword>
<evidence type="ECO:0000313" key="16">
    <source>
        <dbReference type="EMBL" id="KAK1788176.1"/>
    </source>
</evidence>
<dbReference type="InterPro" id="IPR000436">
    <property type="entry name" value="Sushi_SCR_CCP_dom"/>
</dbReference>
<keyword evidence="6" id="KW-0677">Repeat</keyword>
<feature type="domain" description="VWFA" evidence="13">
    <location>
        <begin position="904"/>
        <end position="1103"/>
    </location>
</feature>
<dbReference type="FunFam" id="2.10.70.10:FF:000019">
    <property type="entry name" value="Complement factor b,-like"/>
    <property type="match status" value="2"/>
</dbReference>
<feature type="chain" id="PRO_5042206195" description="C3/C5 convertase" evidence="12">
    <location>
        <begin position="24"/>
        <end position="1410"/>
    </location>
</feature>
<dbReference type="InterPro" id="IPR043504">
    <property type="entry name" value="Peptidase_S1_PA_chymotrypsin"/>
</dbReference>
<dbReference type="Gene3D" id="2.40.10.120">
    <property type="match status" value="1"/>
</dbReference>
<evidence type="ECO:0000256" key="12">
    <source>
        <dbReference type="SAM" id="SignalP"/>
    </source>
</evidence>
<dbReference type="SMART" id="SM00032">
    <property type="entry name" value="CCP"/>
    <property type="match status" value="4"/>
</dbReference>
<organism evidence="16 17">
    <name type="scientific">Electrophorus voltai</name>
    <dbReference type="NCBI Taxonomy" id="2609070"/>
    <lineage>
        <taxon>Eukaryota</taxon>
        <taxon>Metazoa</taxon>
        <taxon>Chordata</taxon>
        <taxon>Craniata</taxon>
        <taxon>Vertebrata</taxon>
        <taxon>Euteleostomi</taxon>
        <taxon>Actinopterygii</taxon>
        <taxon>Neopterygii</taxon>
        <taxon>Teleostei</taxon>
        <taxon>Ostariophysi</taxon>
        <taxon>Gymnotiformes</taxon>
        <taxon>Gymnotoidei</taxon>
        <taxon>Gymnotidae</taxon>
        <taxon>Electrophorus</taxon>
    </lineage>
</organism>
<dbReference type="GO" id="GO:0006956">
    <property type="term" value="P:complement activation"/>
    <property type="evidence" value="ECO:0007669"/>
    <property type="project" value="TreeGrafter"/>
</dbReference>
<dbReference type="PANTHER" id="PTHR46393">
    <property type="entry name" value="SUSHI DOMAIN-CONTAINING PROTEIN"/>
    <property type="match status" value="1"/>
</dbReference>
<dbReference type="GO" id="GO:0009617">
    <property type="term" value="P:response to bacterium"/>
    <property type="evidence" value="ECO:0007669"/>
    <property type="project" value="TreeGrafter"/>
</dbReference>
<dbReference type="Gene3D" id="2.10.70.10">
    <property type="entry name" value="Complement Module, domain 1"/>
    <property type="match status" value="4"/>
</dbReference>
<keyword evidence="8 11" id="KW-1015">Disulfide bond</keyword>
<keyword evidence="17" id="KW-1185">Reference proteome</keyword>
<dbReference type="SUPFAM" id="SSF57535">
    <property type="entry name" value="Complement control module/SCR domain"/>
    <property type="match status" value="4"/>
</dbReference>
<evidence type="ECO:0000256" key="9">
    <source>
        <dbReference type="ARBA" id="ARBA00023180"/>
    </source>
</evidence>
<feature type="domain" description="Sushi" evidence="15">
    <location>
        <begin position="150"/>
        <end position="207"/>
    </location>
</feature>
<dbReference type="EMBL" id="JAROKS010000023">
    <property type="protein sequence ID" value="KAK1788176.1"/>
    <property type="molecule type" value="Genomic_DNA"/>
</dbReference>
<dbReference type="Gene3D" id="3.40.50.410">
    <property type="entry name" value="von Willebrand factor, type A domain"/>
    <property type="match status" value="2"/>
</dbReference>
<dbReference type="Pfam" id="PF00084">
    <property type="entry name" value="Sushi"/>
    <property type="match status" value="3"/>
</dbReference>
<evidence type="ECO:0000256" key="10">
    <source>
        <dbReference type="ARBA" id="ARBA00029636"/>
    </source>
</evidence>
<comment type="cofactor">
    <cofactor evidence="2">
        <name>Mg(2+)</name>
        <dbReference type="ChEBI" id="CHEBI:18420"/>
    </cofactor>
</comment>
<dbReference type="SMART" id="SM00020">
    <property type="entry name" value="Tryp_SPc"/>
    <property type="match status" value="2"/>
</dbReference>
<keyword evidence="5 11" id="KW-0768">Sushi</keyword>
<dbReference type="SUPFAM" id="SSF53300">
    <property type="entry name" value="vWA-like"/>
    <property type="match status" value="2"/>
</dbReference>
<feature type="domain" description="Peptidase S1" evidence="14">
    <location>
        <begin position="1119"/>
        <end position="1399"/>
    </location>
</feature>
<evidence type="ECO:0000256" key="4">
    <source>
        <dbReference type="ARBA" id="ARBA00022588"/>
    </source>
</evidence>
<dbReference type="GO" id="GO:0009986">
    <property type="term" value="C:cell surface"/>
    <property type="evidence" value="ECO:0007669"/>
    <property type="project" value="UniProtKB-SubCell"/>
</dbReference>
<dbReference type="Pfam" id="PF00089">
    <property type="entry name" value="Trypsin"/>
    <property type="match status" value="2"/>
</dbReference>
<evidence type="ECO:0000313" key="17">
    <source>
        <dbReference type="Proteomes" id="UP001239994"/>
    </source>
</evidence>
<name>A0AAD9DNF6_9TELE</name>
<evidence type="ECO:0000256" key="8">
    <source>
        <dbReference type="ARBA" id="ARBA00023157"/>
    </source>
</evidence>
<dbReference type="PROSITE" id="PS50240">
    <property type="entry name" value="TRYPSIN_DOM"/>
    <property type="match status" value="2"/>
</dbReference>
<evidence type="ECO:0000256" key="11">
    <source>
        <dbReference type="PROSITE-ProRule" id="PRU00302"/>
    </source>
</evidence>
<dbReference type="PRINTS" id="PR00722">
    <property type="entry name" value="CHYMOTRYPSIN"/>
</dbReference>
<reference evidence="16" key="1">
    <citation type="submission" date="2023-03" db="EMBL/GenBank/DDBJ databases">
        <title>Electrophorus voltai genome.</title>
        <authorList>
            <person name="Bian C."/>
        </authorList>
    </citation>
    <scope>NUCLEOTIDE SEQUENCE</scope>
    <source>
        <strain evidence="16">CB-2022</strain>
        <tissue evidence="16">Muscle</tissue>
    </source>
</reference>
<dbReference type="PANTHER" id="PTHR46393:SF6">
    <property type="entry name" value="COMPLEMENT C2-RELATED"/>
    <property type="match status" value="1"/>
</dbReference>
<feature type="signal peptide" evidence="12">
    <location>
        <begin position="1"/>
        <end position="23"/>
    </location>
</feature>
<dbReference type="PROSITE" id="PS00134">
    <property type="entry name" value="TRYPSIN_HIS"/>
    <property type="match status" value="2"/>
</dbReference>
<protein>
    <recommendedName>
        <fullName evidence="10">C3/C5 convertase</fullName>
    </recommendedName>
</protein>
<sequence length="1410" mass="158822">MKSLLCLNLFIFMTIGHCPLVTGAPSSHQCLDSNLAIRGGSFTLSNNGGTLKYHCPEGYYPHPVKVRQCYRGRWYPAPTRKQPECKRVTCPNPNVLNNGIVDPYKRIYYINDTITFRCYSDYTFRGSSTRVCQANGKWSGGTPVCSRNSDHCPDPGIPPGARRTGHIFNIDDVVTYRCHDNLKLLGSKVRVCQDDGQWSGQEPECYADFTYDTPEEVAEAFSSSLQTTLTMHEETDKEGKRIKLEQGGKLDIYIALDASDSIEEEDFNKAKNIIKQLIEKIRYYQVSPNYEIIIFATEVTRIVSITDYKRRDEKKLDKILQDLADFKYDAKGNKTGTNIAKAYGAILDSISFEKARNQKAFNDIQHVIIMFTDGIYNIGGKPKHKVNEIKQVVYNGQVEKRDEYLDLYVFGVGDDVQREDIDDWVTKKRDEKHFFLLQDMENVEETFDQMIDESTSVSLCGLYRDYDDGTPSTMRRGYPWLIKIDVTHEDGTVANCLGSLVTPTFILTAAHCFRFGDIPENIKVGAPNVKGTPLPKVKEYIPHPKFQIRDKEKEGISEFYEYDVALIELEKSVLIGTDLRTICIPCTKETSGALRLSSSGVTCKHHKEELMNNDLVKANFMSSKKKDDVVPKRNVQIKQGHKRASCIEDAKKELKITDEKAKKIITDSFLCTGGAEHNQVDDISCKGDSGGATFIEQKYRVIQIPLAYFFAGVSSLPQCSESNLTISGGISPSPRCILWKLLRYHCPEGFLSTSCEITAVLQRGLGSCTYQKQPECKQDLLHNDTKLLGVTLITPSVAPPPGLTTALIPAFRLGQRTGHIFNIDDAVTYRCHNNLKLLGSKVRVCQDDGQWSGQEPECYADFTYDTPEEVAEAFSSSLQTTLTMNEETDKEGKRIKLEQGGKLNIYIALDASDSIEEEDFNKAKNIIKQLIIKIRYYQVSPNYEIIIFATDVTRIVSITDYKQRDDKKLDTILQDLDNYKFDAKGNNAGTNIAKAYGAILDSISFEKAGNKEGLNDTHYVIIMFTDGVSNMGGKPKEKVDEIKQIVYNGQVEKRDEYLDLYVFGVGDDVQREDIDDWVTKKRDEKHFFLLQDMENVEETFDQMIDESTSVSLCGLYKDYHDGTQSTMRRGYPWLIKIDVTHEDGTVANCLGSLVTPTFILTAAHCFRFGDIPENIKVGAPNVRGTALPKVKEYIPHPKFQIRDKEKEGISEFYEYDVALIELEKSVIIGTDLRTICIPCTKETSGALRLSSSGVTCKHHKEELMNNDLVSANFMSSKKKDDVVPKRNVQIKQGHKRASCIEDAKKELNITDEKAAKIITENFLCTGGAELNQVDDISCKGDSGGATFIEQKYRVIQVGIISWGLKDVCKDKTQSIETARDFHTNLFSPEVQAFLKKYLGDGKRGAPLTFL</sequence>
<feature type="domain" description="Sushi" evidence="15">
    <location>
        <begin position="28"/>
        <end position="87"/>
    </location>
</feature>
<dbReference type="PROSITE" id="PS50923">
    <property type="entry name" value="SUSHI"/>
    <property type="match status" value="4"/>
</dbReference>
<accession>A0AAD9DNF6</accession>
<evidence type="ECO:0000256" key="3">
    <source>
        <dbReference type="ARBA" id="ARBA00004241"/>
    </source>
</evidence>
<feature type="domain" description="VWFA" evidence="13">
    <location>
        <begin position="251"/>
        <end position="450"/>
    </location>
</feature>
<comment type="caution">
    <text evidence="16">The sequence shown here is derived from an EMBL/GenBank/DDBJ whole genome shotgun (WGS) entry which is preliminary data.</text>
</comment>
<comment type="subcellular location">
    <subcellularLocation>
        <location evidence="3">Cell surface</location>
    </subcellularLocation>
</comment>
<dbReference type="CDD" id="cd00033">
    <property type="entry name" value="CCP"/>
    <property type="match status" value="4"/>
</dbReference>